<dbReference type="OrthoDB" id="5596522at2759"/>
<reference evidence="3" key="1">
    <citation type="submission" date="2022-07" db="EMBL/GenBank/DDBJ databases">
        <title>Phylogenomic reconstructions and comparative analyses of Kickxellomycotina fungi.</title>
        <authorList>
            <person name="Reynolds N.K."/>
            <person name="Stajich J.E."/>
            <person name="Barry K."/>
            <person name="Grigoriev I.V."/>
            <person name="Crous P."/>
            <person name="Smith M.E."/>
        </authorList>
    </citation>
    <scope>NUCLEOTIDE SEQUENCE</scope>
    <source>
        <strain evidence="3">BCRC 34381</strain>
    </source>
</reference>
<name>A0A9W7YET6_9FUNG</name>
<feature type="region of interest" description="Disordered" evidence="1">
    <location>
        <begin position="263"/>
        <end position="283"/>
    </location>
</feature>
<protein>
    <submittedName>
        <fullName evidence="3">Uncharacterized protein</fullName>
    </submittedName>
</protein>
<proteinExistence type="predicted"/>
<feature type="transmembrane region" description="Helical" evidence="2">
    <location>
        <begin position="105"/>
        <end position="127"/>
    </location>
</feature>
<accession>A0A9W7YET6</accession>
<organism evidence="3 4">
    <name type="scientific">Coemansia biformis</name>
    <dbReference type="NCBI Taxonomy" id="1286918"/>
    <lineage>
        <taxon>Eukaryota</taxon>
        <taxon>Fungi</taxon>
        <taxon>Fungi incertae sedis</taxon>
        <taxon>Zoopagomycota</taxon>
        <taxon>Kickxellomycotina</taxon>
        <taxon>Kickxellomycetes</taxon>
        <taxon>Kickxellales</taxon>
        <taxon>Kickxellaceae</taxon>
        <taxon>Coemansia</taxon>
    </lineage>
</organism>
<keyword evidence="2" id="KW-1133">Transmembrane helix</keyword>
<dbReference type="Proteomes" id="UP001143981">
    <property type="component" value="Unassembled WGS sequence"/>
</dbReference>
<dbReference type="EMBL" id="JANBOI010000305">
    <property type="protein sequence ID" value="KAJ1731653.1"/>
    <property type="molecule type" value="Genomic_DNA"/>
</dbReference>
<feature type="region of interest" description="Disordered" evidence="1">
    <location>
        <begin position="1"/>
        <end position="51"/>
    </location>
</feature>
<evidence type="ECO:0000256" key="1">
    <source>
        <dbReference type="SAM" id="MobiDB-lite"/>
    </source>
</evidence>
<feature type="compositionally biased region" description="Low complexity" evidence="1">
    <location>
        <begin position="10"/>
        <end position="21"/>
    </location>
</feature>
<comment type="caution">
    <text evidence="3">The sequence shown here is derived from an EMBL/GenBank/DDBJ whole genome shotgun (WGS) entry which is preliminary data.</text>
</comment>
<feature type="compositionally biased region" description="Polar residues" evidence="1">
    <location>
        <begin position="22"/>
        <end position="31"/>
    </location>
</feature>
<evidence type="ECO:0000313" key="4">
    <source>
        <dbReference type="Proteomes" id="UP001143981"/>
    </source>
</evidence>
<gene>
    <name evidence="3" type="ORF">LPJ61_002428</name>
</gene>
<keyword evidence="4" id="KW-1185">Reference proteome</keyword>
<evidence type="ECO:0000256" key="2">
    <source>
        <dbReference type="SAM" id="Phobius"/>
    </source>
</evidence>
<evidence type="ECO:0000313" key="3">
    <source>
        <dbReference type="EMBL" id="KAJ1731653.1"/>
    </source>
</evidence>
<keyword evidence="2" id="KW-0812">Transmembrane</keyword>
<feature type="region of interest" description="Disordered" evidence="1">
    <location>
        <begin position="346"/>
        <end position="371"/>
    </location>
</feature>
<keyword evidence="2" id="KW-0472">Membrane</keyword>
<dbReference type="AlphaFoldDB" id="A0A9W7YET6"/>
<sequence length="371" mass="38678">MSQSSQRPGASATRATTASSRIQSPPTSTKGDSVLLDDASDSEAGTPTSGLDGVDGAALAVACPLPTLKCVEGEMRVLLGTEGGCGWECQPDPFYKAPSNNKGPIIGGSLGAMLFVLGILLVLLLAVHGKKVRRERATYAKDTEDLVRELSSEPLLRSTQSVYRRLSVGAASVATQEGLASRLAPFFGLRSGAEQSARLDPYFVAMAPVPNDAGTELTMDIVDRPPENDPSLAIAEGAVPYRQEKTAAAYPLLAVFSLPPDLDEPTEVHHGHGDIAPQQTPTAHPLERADTLEDLVSPFSSHQTTPDYEAAKRSGHAAIAAARVTAMGSPALASFDPFCAIPSIPSSPFSASPRNPSSYHSSSGPPSGSAH</sequence>